<evidence type="ECO:0000256" key="5">
    <source>
        <dbReference type="ARBA" id="ARBA00022692"/>
    </source>
</evidence>
<feature type="transmembrane region" description="Helical" evidence="8">
    <location>
        <begin position="110"/>
        <end position="136"/>
    </location>
</feature>
<reference evidence="10 11" key="1">
    <citation type="journal article" date="2023" name="G3 (Bethesda)">
        <title>A chromosome-length genome assembly and annotation of blackberry (Rubus argutus, cv. 'Hillquist').</title>
        <authorList>
            <person name="Bruna T."/>
            <person name="Aryal R."/>
            <person name="Dudchenko O."/>
            <person name="Sargent D.J."/>
            <person name="Mead D."/>
            <person name="Buti M."/>
            <person name="Cavallini A."/>
            <person name="Hytonen T."/>
            <person name="Andres J."/>
            <person name="Pham M."/>
            <person name="Weisz D."/>
            <person name="Mascagni F."/>
            <person name="Usai G."/>
            <person name="Natali L."/>
            <person name="Bassil N."/>
            <person name="Fernandez G.E."/>
            <person name="Lomsadze A."/>
            <person name="Armour M."/>
            <person name="Olukolu B."/>
            <person name="Poorten T."/>
            <person name="Britton C."/>
            <person name="Davik J."/>
            <person name="Ashrafi H."/>
            <person name="Aiden E.L."/>
            <person name="Borodovsky M."/>
            <person name="Worthington M."/>
        </authorList>
    </citation>
    <scope>NUCLEOTIDE SEQUENCE [LARGE SCALE GENOMIC DNA]</scope>
    <source>
        <strain evidence="10">PI 553951</strain>
    </source>
</reference>
<evidence type="ECO:0000256" key="2">
    <source>
        <dbReference type="ARBA" id="ARBA00007651"/>
    </source>
</evidence>
<feature type="transmembrane region" description="Helical" evidence="8">
    <location>
        <begin position="73"/>
        <end position="98"/>
    </location>
</feature>
<dbReference type="InterPro" id="IPR006702">
    <property type="entry name" value="CASP_dom"/>
</dbReference>
<gene>
    <name evidence="10" type="ORF">M0R45_033886</name>
</gene>
<dbReference type="Pfam" id="PF04535">
    <property type="entry name" value="CASP_dom"/>
    <property type="match status" value="1"/>
</dbReference>
<keyword evidence="11" id="KW-1185">Reference proteome</keyword>
<feature type="domain" description="Casparian strip membrane protein" evidence="9">
    <location>
        <begin position="28"/>
        <end position="173"/>
    </location>
</feature>
<dbReference type="AlphaFoldDB" id="A0AAW1WNK6"/>
<dbReference type="GO" id="GO:0005886">
    <property type="term" value="C:plasma membrane"/>
    <property type="evidence" value="ECO:0007669"/>
    <property type="project" value="UniProtKB-SubCell"/>
</dbReference>
<evidence type="ECO:0000256" key="1">
    <source>
        <dbReference type="ARBA" id="ARBA00004651"/>
    </source>
</evidence>
<organism evidence="10 11">
    <name type="scientific">Rubus argutus</name>
    <name type="common">Southern blackberry</name>
    <dbReference type="NCBI Taxonomy" id="59490"/>
    <lineage>
        <taxon>Eukaryota</taxon>
        <taxon>Viridiplantae</taxon>
        <taxon>Streptophyta</taxon>
        <taxon>Embryophyta</taxon>
        <taxon>Tracheophyta</taxon>
        <taxon>Spermatophyta</taxon>
        <taxon>Magnoliopsida</taxon>
        <taxon>eudicotyledons</taxon>
        <taxon>Gunneridae</taxon>
        <taxon>Pentapetalae</taxon>
        <taxon>rosids</taxon>
        <taxon>fabids</taxon>
        <taxon>Rosales</taxon>
        <taxon>Rosaceae</taxon>
        <taxon>Rosoideae</taxon>
        <taxon>Rosoideae incertae sedis</taxon>
        <taxon>Rubus</taxon>
    </lineage>
</organism>
<dbReference type="EMBL" id="JBEDUW010000006">
    <property type="protein sequence ID" value="KAK9925564.1"/>
    <property type="molecule type" value="Genomic_DNA"/>
</dbReference>
<dbReference type="PANTHER" id="PTHR36488">
    <property type="entry name" value="CASP-LIKE PROTEIN 1U1"/>
    <property type="match status" value="1"/>
</dbReference>
<comment type="subcellular location">
    <subcellularLocation>
        <location evidence="1 8">Cell membrane</location>
        <topology evidence="1 8">Multi-pass membrane protein</topology>
    </subcellularLocation>
</comment>
<evidence type="ECO:0000256" key="6">
    <source>
        <dbReference type="ARBA" id="ARBA00022989"/>
    </source>
</evidence>
<evidence type="ECO:0000313" key="10">
    <source>
        <dbReference type="EMBL" id="KAK9925564.1"/>
    </source>
</evidence>
<feature type="transmembrane region" description="Helical" evidence="8">
    <location>
        <begin position="33"/>
        <end position="53"/>
    </location>
</feature>
<keyword evidence="5 8" id="KW-0812">Transmembrane</keyword>
<name>A0AAW1WNK6_RUBAR</name>
<evidence type="ECO:0000313" key="11">
    <source>
        <dbReference type="Proteomes" id="UP001457282"/>
    </source>
</evidence>
<comment type="subunit">
    <text evidence="3 8">Homodimer and heterodimers.</text>
</comment>
<keyword evidence="6 8" id="KW-1133">Transmembrane helix</keyword>
<evidence type="ECO:0000256" key="3">
    <source>
        <dbReference type="ARBA" id="ARBA00011489"/>
    </source>
</evidence>
<feature type="transmembrane region" description="Helical" evidence="8">
    <location>
        <begin position="165"/>
        <end position="187"/>
    </location>
</feature>
<comment type="similarity">
    <text evidence="2 8">Belongs to the Casparian strip membrane proteins (CASP) family.</text>
</comment>
<evidence type="ECO:0000256" key="8">
    <source>
        <dbReference type="RuleBase" id="RU361233"/>
    </source>
</evidence>
<dbReference type="InterPro" id="IPR006459">
    <property type="entry name" value="CASP/CASPL"/>
</dbReference>
<dbReference type="NCBIfam" id="TIGR01569">
    <property type="entry name" value="A_tha_TIGR01569"/>
    <property type="match status" value="1"/>
</dbReference>
<evidence type="ECO:0000259" key="9">
    <source>
        <dbReference type="Pfam" id="PF04535"/>
    </source>
</evidence>
<protein>
    <recommendedName>
        <fullName evidence="8">CASP-like protein</fullName>
    </recommendedName>
</protein>
<comment type="caution">
    <text evidence="10">The sequence shown here is derived from an EMBL/GenBank/DDBJ whole genome shotgun (WGS) entry which is preliminary data.</text>
</comment>
<keyword evidence="7 8" id="KW-0472">Membrane</keyword>
<evidence type="ECO:0000256" key="7">
    <source>
        <dbReference type="ARBA" id="ARBA00023136"/>
    </source>
</evidence>
<accession>A0AAW1WNK6</accession>
<dbReference type="Proteomes" id="UP001457282">
    <property type="component" value="Unassembled WGS sequence"/>
</dbReference>
<dbReference type="InterPro" id="IPR044173">
    <property type="entry name" value="CASPL"/>
</dbReference>
<evidence type="ECO:0000256" key="4">
    <source>
        <dbReference type="ARBA" id="ARBA00022475"/>
    </source>
</evidence>
<sequence>MASESSTAVAKDFSTSASVVKSRRRMSFLMAQAGIRMLVVAFTLVAISVMVTNQQSVVVFGLEFQAHYTYSSAFKFLVAADAALCSFSALSLIFLYFISRSGTSSLKNYFILFLLDTVMMVLIIAGCAAGTAIGYVGKYGEEHMTWQPTCGYVSKFCNKMSISIAFSYLAFFACLLLNLMSAHALIYRPIH</sequence>
<keyword evidence="4 8" id="KW-1003">Cell membrane</keyword>
<proteinExistence type="inferred from homology"/>
<dbReference type="PANTHER" id="PTHR36488:SF8">
    <property type="entry name" value="CASP-LIKE PROTEIN 1U1"/>
    <property type="match status" value="1"/>
</dbReference>